<proteinExistence type="predicted"/>
<reference evidence="1" key="1">
    <citation type="submission" date="2002-03" db="EMBL/GenBank/DDBJ databases">
        <title>Search for retrotransposon-like sequences in silkworm species of India.</title>
        <authorList>
            <person name="Chatterjee S."/>
            <person name="Taraphdar T."/>
        </authorList>
    </citation>
    <scope>NUCLEOTIDE SEQUENCE</scope>
    <source>
        <strain evidence="1">Nistari</strain>
    </source>
</reference>
<dbReference type="AlphaFoldDB" id="Q8MTP9"/>
<accession>Q8MTP9</accession>
<organism evidence="1">
    <name type="scientific">Bombyx mori</name>
    <name type="common">Silk moth</name>
    <dbReference type="NCBI Taxonomy" id="7091"/>
    <lineage>
        <taxon>Eukaryota</taxon>
        <taxon>Metazoa</taxon>
        <taxon>Ecdysozoa</taxon>
        <taxon>Arthropoda</taxon>
        <taxon>Hexapoda</taxon>
        <taxon>Insecta</taxon>
        <taxon>Pterygota</taxon>
        <taxon>Neoptera</taxon>
        <taxon>Endopterygota</taxon>
        <taxon>Lepidoptera</taxon>
        <taxon>Glossata</taxon>
        <taxon>Ditrysia</taxon>
        <taxon>Bombycoidea</taxon>
        <taxon>Bombycidae</taxon>
        <taxon>Bombycinae</taxon>
        <taxon>Bombyx</taxon>
    </lineage>
</organism>
<evidence type="ECO:0000313" key="1">
    <source>
        <dbReference type="EMBL" id="AAM76869.1"/>
    </source>
</evidence>
<name>Q8MTP9_BOMMO</name>
<dbReference type="EMBL" id="AY081995">
    <property type="protein sequence ID" value="AAM76869.1"/>
    <property type="molecule type" value="Genomic_DNA"/>
</dbReference>
<feature type="non-terminal residue" evidence="1">
    <location>
        <position position="1"/>
    </location>
</feature>
<protein>
    <submittedName>
        <fullName evidence="1">Uncharacterized protein</fullName>
    </submittedName>
</protein>
<sequence>SLQQAFQLGAQDPIQKPHPIELWFPVEKVGLKDRLILI</sequence>